<feature type="coiled-coil region" evidence="1">
    <location>
        <begin position="406"/>
        <end position="489"/>
    </location>
</feature>
<feature type="coiled-coil region" evidence="1">
    <location>
        <begin position="109"/>
        <end position="136"/>
    </location>
</feature>
<proteinExistence type="predicted"/>
<evidence type="ECO:0008006" key="5">
    <source>
        <dbReference type="Google" id="ProtNLM"/>
    </source>
</evidence>
<dbReference type="AlphaFoldDB" id="A0A0L6VN99"/>
<protein>
    <recommendedName>
        <fullName evidence="5">SWI5-dependent HO expression protein 3</fullName>
    </recommendedName>
</protein>
<dbReference type="STRING" id="27349.A0A0L6VN99"/>
<name>A0A0L6VN99_9BASI</name>
<sequence>MNNNYSSKSSSSSSAAAAAALRVRRFGSASPGLIPTDSNDYWTQSSKTTSIKQKELHPSKSFSTVQRRQVRSVTSTPPVSCKSRNLPQKTNKTTDYSLQTVNAPPNKQVTMLKEQLAKLQSELRVARGQVAKLELDNQLTPTKTPPSKTQSSQQILNTTSPNSRRKKSLSISRNRASRKSSSSANSEPTDGLSIRFISGPGINSSRQSHTTPIMDDLTLPISDSGYIKDAAGLWVPINGTPTNSATQSPPRNSPIHKSYSPGSVEPSRGFSRIPISAVALGRVLAGDPHVPDHQLNHHSDIVEEQEPVEEDSSRIPPTSEYSSSLSLSSPPIEDPNGISSSEPTGGQPPAVSRQPRGNPFFSSGGGRDRGAMIHQHASGDRTTNGGNTGKVITTLQSDLLYARTALDQSKSQLRLSQRAVESLNRQTEDLKESMSRLRLENEGLSKMLSRKERTVSELMERLKRSEGELSTLKQEKKELDVNFKKISKETDEIVKDSVRRRDRAETQYEAVRSGVKSLSEGWKRDVKMEDSRLKYNTLAKLHASRSGALSRIETDLNSLQNSKEGFIAKYTSELSLLKAHLSEEEKKSSEGLELVKEVSEECARFKRLLRSHSDSSSRAPQA</sequence>
<keyword evidence="1" id="KW-0175">Coiled coil</keyword>
<evidence type="ECO:0000256" key="1">
    <source>
        <dbReference type="SAM" id="Coils"/>
    </source>
</evidence>
<feature type="region of interest" description="Disordered" evidence="2">
    <location>
        <begin position="27"/>
        <end position="98"/>
    </location>
</feature>
<feature type="region of interest" description="Disordered" evidence="2">
    <location>
        <begin position="239"/>
        <end position="267"/>
    </location>
</feature>
<feature type="region of interest" description="Disordered" evidence="2">
    <location>
        <begin position="288"/>
        <end position="372"/>
    </location>
</feature>
<feature type="compositionally biased region" description="Low complexity" evidence="2">
    <location>
        <begin position="140"/>
        <end position="154"/>
    </location>
</feature>
<gene>
    <name evidence="3" type="ORF">VP01_1303g3</name>
</gene>
<dbReference type="OrthoDB" id="6088208at2759"/>
<dbReference type="EMBL" id="LAVV01003377">
    <property type="protein sequence ID" value="KNZ62174.1"/>
    <property type="molecule type" value="Genomic_DNA"/>
</dbReference>
<feature type="compositionally biased region" description="Polar residues" evidence="2">
    <location>
        <begin position="36"/>
        <end position="51"/>
    </location>
</feature>
<feature type="compositionally biased region" description="Polar residues" evidence="2">
    <location>
        <begin position="239"/>
        <end position="250"/>
    </location>
</feature>
<feature type="compositionally biased region" description="Polar residues" evidence="2">
    <location>
        <begin position="60"/>
        <end position="98"/>
    </location>
</feature>
<dbReference type="Proteomes" id="UP000037035">
    <property type="component" value="Unassembled WGS sequence"/>
</dbReference>
<keyword evidence="4" id="KW-1185">Reference proteome</keyword>
<evidence type="ECO:0000256" key="2">
    <source>
        <dbReference type="SAM" id="MobiDB-lite"/>
    </source>
</evidence>
<feature type="compositionally biased region" description="Basic and acidic residues" evidence="2">
    <location>
        <begin position="289"/>
        <end position="301"/>
    </location>
</feature>
<accession>A0A0L6VN99</accession>
<dbReference type="VEuPathDB" id="FungiDB:VP01_1303g3"/>
<feature type="region of interest" description="Disordered" evidence="2">
    <location>
        <begin position="136"/>
        <end position="212"/>
    </location>
</feature>
<organism evidence="3 4">
    <name type="scientific">Puccinia sorghi</name>
    <dbReference type="NCBI Taxonomy" id="27349"/>
    <lineage>
        <taxon>Eukaryota</taxon>
        <taxon>Fungi</taxon>
        <taxon>Dikarya</taxon>
        <taxon>Basidiomycota</taxon>
        <taxon>Pucciniomycotina</taxon>
        <taxon>Pucciniomycetes</taxon>
        <taxon>Pucciniales</taxon>
        <taxon>Pucciniaceae</taxon>
        <taxon>Puccinia</taxon>
    </lineage>
</organism>
<feature type="compositionally biased region" description="Low complexity" evidence="2">
    <location>
        <begin position="170"/>
        <end position="186"/>
    </location>
</feature>
<comment type="caution">
    <text evidence="3">The sequence shown here is derived from an EMBL/GenBank/DDBJ whole genome shotgun (WGS) entry which is preliminary data.</text>
</comment>
<reference evidence="3 4" key="1">
    <citation type="submission" date="2015-08" db="EMBL/GenBank/DDBJ databases">
        <title>Next Generation Sequencing and Analysis of the Genome of Puccinia sorghi L Schw, the Causal Agent of Maize Common Rust.</title>
        <authorList>
            <person name="Rochi L."/>
            <person name="Burguener G."/>
            <person name="Darino M."/>
            <person name="Turjanski A."/>
            <person name="Kreff E."/>
            <person name="Dieguez M.J."/>
            <person name="Sacco F."/>
        </authorList>
    </citation>
    <scope>NUCLEOTIDE SEQUENCE [LARGE SCALE GENOMIC DNA]</scope>
    <source>
        <strain evidence="3 4">RO10H11247</strain>
    </source>
</reference>
<evidence type="ECO:0000313" key="3">
    <source>
        <dbReference type="EMBL" id="KNZ62174.1"/>
    </source>
</evidence>
<feature type="compositionally biased region" description="Polar residues" evidence="2">
    <location>
        <begin position="201"/>
        <end position="211"/>
    </location>
</feature>
<evidence type="ECO:0000313" key="4">
    <source>
        <dbReference type="Proteomes" id="UP000037035"/>
    </source>
</evidence>